<feature type="domain" description="Chitin-binding type-2" evidence="1">
    <location>
        <begin position="31"/>
        <end position="95"/>
    </location>
</feature>
<keyword evidence="3" id="KW-1185">Reference proteome</keyword>
<dbReference type="SMART" id="SM00494">
    <property type="entry name" value="ChtBD2"/>
    <property type="match status" value="2"/>
</dbReference>
<accession>A0AAN8K6C4</accession>
<dbReference type="EMBL" id="JAZGQO010000002">
    <property type="protein sequence ID" value="KAK6190891.1"/>
    <property type="molecule type" value="Genomic_DNA"/>
</dbReference>
<dbReference type="PROSITE" id="PS50940">
    <property type="entry name" value="CHIT_BIND_II"/>
    <property type="match status" value="1"/>
</dbReference>
<organism evidence="2 3">
    <name type="scientific">Patella caerulea</name>
    <name type="common">Rayed Mediterranean limpet</name>
    <dbReference type="NCBI Taxonomy" id="87958"/>
    <lineage>
        <taxon>Eukaryota</taxon>
        <taxon>Metazoa</taxon>
        <taxon>Spiralia</taxon>
        <taxon>Lophotrochozoa</taxon>
        <taxon>Mollusca</taxon>
        <taxon>Gastropoda</taxon>
        <taxon>Patellogastropoda</taxon>
        <taxon>Patelloidea</taxon>
        <taxon>Patellidae</taxon>
        <taxon>Patella</taxon>
    </lineage>
</organism>
<dbReference type="GO" id="GO:0005576">
    <property type="term" value="C:extracellular region"/>
    <property type="evidence" value="ECO:0007669"/>
    <property type="project" value="InterPro"/>
</dbReference>
<evidence type="ECO:0000313" key="3">
    <source>
        <dbReference type="Proteomes" id="UP001347796"/>
    </source>
</evidence>
<dbReference type="Gene3D" id="2.170.140.10">
    <property type="entry name" value="Chitin binding domain"/>
    <property type="match status" value="1"/>
</dbReference>
<gene>
    <name evidence="2" type="ORF">SNE40_002662</name>
</gene>
<dbReference type="Proteomes" id="UP001347796">
    <property type="component" value="Unassembled WGS sequence"/>
</dbReference>
<comment type="caution">
    <text evidence="2">The sequence shown here is derived from an EMBL/GenBank/DDBJ whole genome shotgun (WGS) entry which is preliminary data.</text>
</comment>
<evidence type="ECO:0000259" key="1">
    <source>
        <dbReference type="PROSITE" id="PS50940"/>
    </source>
</evidence>
<evidence type="ECO:0000313" key="2">
    <source>
        <dbReference type="EMBL" id="KAK6190891.1"/>
    </source>
</evidence>
<protein>
    <recommendedName>
        <fullName evidence="1">Chitin-binding type-2 domain-containing protein</fullName>
    </recommendedName>
</protein>
<name>A0AAN8K6C4_PATCE</name>
<sequence>MTCQPDPTDICSDTCLITTNPQIGALGMTDDELCEGCVIYDGYGYNPFPGDCNMFVQCAPMGTGFQAFAMKCQVGFFWSQSTHSCAPADQIQCNNDRCKTLGDGSQHYMTGSCRRFYQCAQEKSIPSCCNPGFEFITDTCVQDADNSCTDECVTKVDTAPQWRDPCTYQRGIVGDNTIFEQLQDNGNWIQLTCPGASRFNPASCYCTSTPINNPTVIAPTVTGCQPTADFPFNNDLLDQSPSRMQALNTAKHEQAGPNGYISFDSNDRLVMWQFADFPFKQAVEIRIRYRLPLSADNGKRYTIIANCLSLCEDGLGPGVYLGIQTGDTDEIIGMVDTADDNNLQELRLPYNGGWVDLLLRYDGIKVRLEVDGNSVEASRTGDISKRQTALLLGRFAIPGDSNLIGDVDDLQVFTCLP</sequence>
<dbReference type="GO" id="GO:0008061">
    <property type="term" value="F:chitin binding"/>
    <property type="evidence" value="ECO:0007669"/>
    <property type="project" value="InterPro"/>
</dbReference>
<dbReference type="InterPro" id="IPR036508">
    <property type="entry name" value="Chitin-bd_dom_sf"/>
</dbReference>
<reference evidence="2 3" key="1">
    <citation type="submission" date="2024-01" db="EMBL/GenBank/DDBJ databases">
        <title>The genome of the rayed Mediterranean limpet Patella caerulea (Linnaeus, 1758).</title>
        <authorList>
            <person name="Anh-Thu Weber A."/>
            <person name="Halstead-Nussloch G."/>
        </authorList>
    </citation>
    <scope>NUCLEOTIDE SEQUENCE [LARGE SCALE GENOMIC DNA]</scope>
    <source>
        <strain evidence="2">AATW-2023a</strain>
        <tissue evidence="2">Whole specimen</tissue>
    </source>
</reference>
<dbReference type="AlphaFoldDB" id="A0AAN8K6C4"/>
<proteinExistence type="predicted"/>
<dbReference type="Pfam" id="PF01607">
    <property type="entry name" value="CBM_14"/>
    <property type="match status" value="1"/>
</dbReference>
<dbReference type="InterPro" id="IPR002557">
    <property type="entry name" value="Chitin-bd_dom"/>
</dbReference>
<dbReference type="SUPFAM" id="SSF57625">
    <property type="entry name" value="Invertebrate chitin-binding proteins"/>
    <property type="match status" value="1"/>
</dbReference>